<dbReference type="Proteomes" id="UP000005396">
    <property type="component" value="Unassembled WGS sequence"/>
</dbReference>
<organism evidence="2 3">
    <name type="scientific">Enterocloster bolteae (strain ATCC BAA-613 / DSM 15670 / CCUG 46953 / JCM 12243 / WAL 16351)</name>
    <name type="common">Clostridium bolteae</name>
    <dbReference type="NCBI Taxonomy" id="411902"/>
    <lineage>
        <taxon>Bacteria</taxon>
        <taxon>Bacillati</taxon>
        <taxon>Bacillota</taxon>
        <taxon>Clostridia</taxon>
        <taxon>Lachnospirales</taxon>
        <taxon>Lachnospiraceae</taxon>
        <taxon>Enterocloster</taxon>
    </lineage>
</organism>
<dbReference type="HOGENOM" id="CLU_3006034_0_0_9"/>
<name>A8S0I0_ENTBW</name>
<accession>A8S0I0</accession>
<evidence type="ECO:0000313" key="3">
    <source>
        <dbReference type="Proteomes" id="UP000005396"/>
    </source>
</evidence>
<dbReference type="AlphaFoldDB" id="A8S0I0"/>
<reference evidence="2 3" key="1">
    <citation type="submission" date="2007-08" db="EMBL/GenBank/DDBJ databases">
        <authorList>
            <person name="Fulton L."/>
            <person name="Clifton S."/>
            <person name="Fulton B."/>
            <person name="Xu J."/>
            <person name="Minx P."/>
            <person name="Pepin K.H."/>
            <person name="Johnson M."/>
            <person name="Thiruvilangam P."/>
            <person name="Bhonagiri V."/>
            <person name="Nash W.E."/>
            <person name="Mardis E.R."/>
            <person name="Wilson R.K."/>
        </authorList>
    </citation>
    <scope>NUCLEOTIDE SEQUENCE [LARGE SCALE GENOMIC DNA]</scope>
    <source>
        <strain evidence="3">ATCC BAA-613 / DSM 15670 / CCUG 46953 / JCM 12243 / WAL 16351</strain>
    </source>
</reference>
<feature type="transmembrane region" description="Helical" evidence="1">
    <location>
        <begin position="6"/>
        <end position="24"/>
    </location>
</feature>
<feature type="transmembrane region" description="Helical" evidence="1">
    <location>
        <begin position="36"/>
        <end position="53"/>
    </location>
</feature>
<keyword evidence="1" id="KW-0472">Membrane</keyword>
<evidence type="ECO:0000256" key="1">
    <source>
        <dbReference type="SAM" id="Phobius"/>
    </source>
</evidence>
<keyword evidence="1" id="KW-1133">Transmembrane helix</keyword>
<reference evidence="2 3" key="2">
    <citation type="submission" date="2007-09" db="EMBL/GenBank/DDBJ databases">
        <title>Draft genome sequence of Clostridium bolteae (ATCC BAA-613).</title>
        <authorList>
            <person name="Sudarsanam P."/>
            <person name="Ley R."/>
            <person name="Guruge J."/>
            <person name="Turnbaugh P.J."/>
            <person name="Mahowald M."/>
            <person name="Liep D."/>
            <person name="Gordon J."/>
        </authorList>
    </citation>
    <scope>NUCLEOTIDE SEQUENCE [LARGE SCALE GENOMIC DNA]</scope>
    <source>
        <strain evidence="3">ATCC BAA-613 / DSM 15670 / CCUG 46953 / JCM 12243 / WAL 16351</strain>
    </source>
</reference>
<dbReference type="PaxDb" id="411902-CLOBOL_05681"/>
<dbReference type="eggNOG" id="ENOG50314KR">
    <property type="taxonomic scope" value="Bacteria"/>
</dbReference>
<gene>
    <name evidence="2" type="ORF">CLOBOL_05681</name>
</gene>
<protein>
    <submittedName>
        <fullName evidence="2">Uncharacterized protein</fullName>
    </submittedName>
</protein>
<comment type="caution">
    <text evidence="2">The sequence shown here is derived from an EMBL/GenBank/DDBJ whole genome shotgun (WGS) entry which is preliminary data.</text>
</comment>
<dbReference type="EMBL" id="ABCC02000042">
    <property type="protein sequence ID" value="EDP14074.1"/>
    <property type="molecule type" value="Genomic_DNA"/>
</dbReference>
<evidence type="ECO:0000313" key="2">
    <source>
        <dbReference type="EMBL" id="EDP14074.1"/>
    </source>
</evidence>
<sequence>MELSLIKALVVSMAISAVWYGMEWMQYQELQWDRKCDNVVWALYLVVLWWLFAHQN</sequence>
<keyword evidence="1" id="KW-0812">Transmembrane</keyword>
<proteinExistence type="predicted"/>